<reference evidence="1 2" key="1">
    <citation type="journal article" date="2008" name="Science">
        <title>The Physcomitrella genome reveals evolutionary insights into the conquest of land by plants.</title>
        <authorList>
            <person name="Rensing S."/>
            <person name="Lang D."/>
            <person name="Zimmer A."/>
            <person name="Terry A."/>
            <person name="Salamov A."/>
            <person name="Shapiro H."/>
            <person name="Nishiyama T."/>
            <person name="Perroud P.-F."/>
            <person name="Lindquist E."/>
            <person name="Kamisugi Y."/>
            <person name="Tanahashi T."/>
            <person name="Sakakibara K."/>
            <person name="Fujita T."/>
            <person name="Oishi K."/>
            <person name="Shin-I T."/>
            <person name="Kuroki Y."/>
            <person name="Toyoda A."/>
            <person name="Suzuki Y."/>
            <person name="Hashimoto A."/>
            <person name="Yamaguchi K."/>
            <person name="Sugano A."/>
            <person name="Kohara Y."/>
            <person name="Fujiyama A."/>
            <person name="Anterola A."/>
            <person name="Aoki S."/>
            <person name="Ashton N."/>
            <person name="Barbazuk W.B."/>
            <person name="Barker E."/>
            <person name="Bennetzen J."/>
            <person name="Bezanilla M."/>
            <person name="Blankenship R."/>
            <person name="Cho S.H."/>
            <person name="Dutcher S."/>
            <person name="Estelle M."/>
            <person name="Fawcett J.A."/>
            <person name="Gundlach H."/>
            <person name="Hanada K."/>
            <person name="Heyl A."/>
            <person name="Hicks K.A."/>
            <person name="Hugh J."/>
            <person name="Lohr M."/>
            <person name="Mayer K."/>
            <person name="Melkozernov A."/>
            <person name="Murata T."/>
            <person name="Nelson D."/>
            <person name="Pils B."/>
            <person name="Prigge M."/>
            <person name="Reiss B."/>
            <person name="Renner T."/>
            <person name="Rombauts S."/>
            <person name="Rushton P."/>
            <person name="Sanderfoot A."/>
            <person name="Schween G."/>
            <person name="Shiu S.-H."/>
            <person name="Stueber K."/>
            <person name="Theodoulou F.L."/>
            <person name="Tu H."/>
            <person name="Van de Peer Y."/>
            <person name="Verrier P.J."/>
            <person name="Waters E."/>
            <person name="Wood A."/>
            <person name="Yang L."/>
            <person name="Cove D."/>
            <person name="Cuming A."/>
            <person name="Hasebe M."/>
            <person name="Lucas S."/>
            <person name="Mishler D.B."/>
            <person name="Reski R."/>
            <person name="Grigoriev I."/>
            <person name="Quatrano R.S."/>
            <person name="Boore J.L."/>
        </authorList>
    </citation>
    <scope>NUCLEOTIDE SEQUENCE [LARGE SCALE GENOMIC DNA]</scope>
    <source>
        <strain evidence="1 2">cv. Gransden 2004</strain>
    </source>
</reference>
<keyword evidence="2" id="KW-1185">Reference proteome</keyword>
<dbReference type="InParanoid" id="A0A7I4E830"/>
<dbReference type="EMBL" id="ABEU02000007">
    <property type="status" value="NOT_ANNOTATED_CDS"/>
    <property type="molecule type" value="Genomic_DNA"/>
</dbReference>
<evidence type="ECO:0000313" key="2">
    <source>
        <dbReference type="Proteomes" id="UP000006727"/>
    </source>
</evidence>
<proteinExistence type="predicted"/>
<dbReference type="Proteomes" id="UP000006727">
    <property type="component" value="Chromosome 7"/>
</dbReference>
<organism evidence="1 2">
    <name type="scientific">Physcomitrium patens</name>
    <name type="common">Spreading-leaved earth moss</name>
    <name type="synonym">Physcomitrella patens</name>
    <dbReference type="NCBI Taxonomy" id="3218"/>
    <lineage>
        <taxon>Eukaryota</taxon>
        <taxon>Viridiplantae</taxon>
        <taxon>Streptophyta</taxon>
        <taxon>Embryophyta</taxon>
        <taxon>Bryophyta</taxon>
        <taxon>Bryophytina</taxon>
        <taxon>Bryopsida</taxon>
        <taxon>Funariidae</taxon>
        <taxon>Funariales</taxon>
        <taxon>Funariaceae</taxon>
        <taxon>Physcomitrium</taxon>
    </lineage>
</organism>
<reference evidence="1 2" key="2">
    <citation type="journal article" date="2018" name="Plant J.">
        <title>The Physcomitrella patens chromosome-scale assembly reveals moss genome structure and evolution.</title>
        <authorList>
            <person name="Lang D."/>
            <person name="Ullrich K.K."/>
            <person name="Murat F."/>
            <person name="Fuchs J."/>
            <person name="Jenkins J."/>
            <person name="Haas F.B."/>
            <person name="Piednoel M."/>
            <person name="Gundlach H."/>
            <person name="Van Bel M."/>
            <person name="Meyberg R."/>
            <person name="Vives C."/>
            <person name="Morata J."/>
            <person name="Symeonidi A."/>
            <person name="Hiss M."/>
            <person name="Muchero W."/>
            <person name="Kamisugi Y."/>
            <person name="Saleh O."/>
            <person name="Blanc G."/>
            <person name="Decker E.L."/>
            <person name="van Gessel N."/>
            <person name="Grimwood J."/>
            <person name="Hayes R.D."/>
            <person name="Graham S.W."/>
            <person name="Gunter L.E."/>
            <person name="McDaniel S.F."/>
            <person name="Hoernstein S.N.W."/>
            <person name="Larsson A."/>
            <person name="Li F.W."/>
            <person name="Perroud P.F."/>
            <person name="Phillips J."/>
            <person name="Ranjan P."/>
            <person name="Rokshar D.S."/>
            <person name="Rothfels C.J."/>
            <person name="Schneider L."/>
            <person name="Shu S."/>
            <person name="Stevenson D.W."/>
            <person name="Thummler F."/>
            <person name="Tillich M."/>
            <person name="Villarreal Aguilar J.C."/>
            <person name="Widiez T."/>
            <person name="Wong G.K."/>
            <person name="Wymore A."/>
            <person name="Zhang Y."/>
            <person name="Zimmer A.D."/>
            <person name="Quatrano R.S."/>
            <person name="Mayer K.F.X."/>
            <person name="Goodstein D."/>
            <person name="Casacuberta J.M."/>
            <person name="Vandepoele K."/>
            <person name="Reski R."/>
            <person name="Cuming A.C."/>
            <person name="Tuskan G.A."/>
            <person name="Maumus F."/>
            <person name="Salse J."/>
            <person name="Schmutz J."/>
            <person name="Rensing S.A."/>
        </authorList>
    </citation>
    <scope>NUCLEOTIDE SEQUENCE [LARGE SCALE GENOMIC DNA]</scope>
    <source>
        <strain evidence="1 2">cv. Gransden 2004</strain>
    </source>
</reference>
<protein>
    <submittedName>
        <fullName evidence="1">Uncharacterized protein</fullName>
    </submittedName>
</protein>
<dbReference type="AlphaFoldDB" id="A0A7I4E830"/>
<dbReference type="EnsemblPlants" id="Pp3c7_300V3.2">
    <property type="protein sequence ID" value="Pp3c7_300V3.2"/>
    <property type="gene ID" value="Pp3c7_300"/>
</dbReference>
<accession>A0A7I4E830</accession>
<evidence type="ECO:0000313" key="1">
    <source>
        <dbReference type="EnsemblPlants" id="Pp3c7_300V3.2"/>
    </source>
</evidence>
<name>A0A7I4E830_PHYPA</name>
<dbReference type="Gramene" id="Pp3c7_300V3.2">
    <property type="protein sequence ID" value="Pp3c7_300V3.2"/>
    <property type="gene ID" value="Pp3c7_300"/>
</dbReference>
<sequence>MAMGSWGCSRENHGMMPHRVMERAGHLFLTRRISDPLLPTSFSTPCLLRCCSVSQRHPYMNVDGNATESFWDCALVEGSKTINKQAP</sequence>
<reference evidence="1" key="3">
    <citation type="submission" date="2020-12" db="UniProtKB">
        <authorList>
            <consortium name="EnsemblPlants"/>
        </authorList>
    </citation>
    <scope>IDENTIFICATION</scope>
</reference>